<evidence type="ECO:0000256" key="3">
    <source>
        <dbReference type="ARBA" id="ARBA00021035"/>
    </source>
</evidence>
<dbReference type="Pfam" id="PF00712">
    <property type="entry name" value="DNA_pol3_beta"/>
    <property type="match status" value="1"/>
</dbReference>
<dbReference type="PANTHER" id="PTHR30478:SF0">
    <property type="entry name" value="BETA SLIDING CLAMP"/>
    <property type="match status" value="1"/>
</dbReference>
<evidence type="ECO:0000256" key="9">
    <source>
        <dbReference type="ARBA" id="ARBA00023125"/>
    </source>
</evidence>
<keyword evidence="15" id="KW-1185">Reference proteome</keyword>
<comment type="function">
    <text evidence="10">Confers DNA tethering and processivity to DNA polymerases and other proteins. Acts as a clamp, forming a ring around DNA (a reaction catalyzed by the clamp-loading complex) which diffuses in an ATP-independent manner freely and bidirectionally along dsDNA. Initially characterized for its ability to contact the catalytic subunit of DNA polymerase III (Pol III), a complex, multichain enzyme responsible for most of the replicative synthesis in bacteria; Pol III exhibits 3'-5' exonuclease proofreading activity. The beta chain is required for initiation of replication as well as for processivity of DNA replication.</text>
</comment>
<accession>A0A517QVI3</accession>
<dbReference type="GO" id="GO:0006271">
    <property type="term" value="P:DNA strand elongation involved in DNA replication"/>
    <property type="evidence" value="ECO:0007669"/>
    <property type="project" value="TreeGrafter"/>
</dbReference>
<sequence length="370" mass="40402">MKLQCHRPTLSMAFGTVGSVVPARTPKEILKNVRIIAENGTATLIGTDSEIGVRYEIPEVHVEEPGETLVPAGRFSQILRELTEDDFHLSIEDGGVWIRCGHSEFRLSPEDVADFPPVPSFEETAYLAMPGGVLKEAIRRTVIATDTESTRYALGGVLLEAATDRVTFAATDSRRLSVVEAPCRQEGTVESNNAGPVVPSKAMQLIERSITDEDAEVALALHENDAVMRVGQCTISSRLVQGRFPKYRAVIPDETPITIEMVAGPLYSAVRQAQIVTNDESRGVDFKFADGTLTLQSIAADVGQSKIELPIPYDGEALTITFDPRFVADVLRILDNDTAFTLHLTDGDSQAVIRVGDSFTYVIMPLSRDR</sequence>
<keyword evidence="7 10" id="KW-0235">DNA replication</keyword>
<dbReference type="OrthoDB" id="8421503at2"/>
<comment type="subcellular location">
    <subcellularLocation>
        <location evidence="1 10">Cytoplasm</location>
    </subcellularLocation>
</comment>
<evidence type="ECO:0000256" key="10">
    <source>
        <dbReference type="PIRNR" id="PIRNR000804"/>
    </source>
</evidence>
<dbReference type="EMBL" id="CP036268">
    <property type="protein sequence ID" value="QDT35649.1"/>
    <property type="molecule type" value="Genomic_DNA"/>
</dbReference>
<comment type="subunit">
    <text evidence="10">Forms a ring-shaped head-to-tail homodimer around DNA.</text>
</comment>
<evidence type="ECO:0000256" key="7">
    <source>
        <dbReference type="ARBA" id="ARBA00022705"/>
    </source>
</evidence>
<evidence type="ECO:0000313" key="14">
    <source>
        <dbReference type="EMBL" id="QDT35649.1"/>
    </source>
</evidence>
<dbReference type="SMART" id="SM00480">
    <property type="entry name" value="POL3Bc"/>
    <property type="match status" value="1"/>
</dbReference>
<dbReference type="GO" id="GO:0003677">
    <property type="term" value="F:DNA binding"/>
    <property type="evidence" value="ECO:0007669"/>
    <property type="project" value="UniProtKB-UniRule"/>
</dbReference>
<feature type="domain" description="DNA polymerase III beta sliding clamp C-terminal" evidence="13">
    <location>
        <begin position="249"/>
        <end position="366"/>
    </location>
</feature>
<evidence type="ECO:0000256" key="2">
    <source>
        <dbReference type="ARBA" id="ARBA00010752"/>
    </source>
</evidence>
<dbReference type="InterPro" id="IPR001001">
    <property type="entry name" value="DNA_polIII_beta"/>
</dbReference>
<protein>
    <recommendedName>
        <fullName evidence="3 10">Beta sliding clamp</fullName>
    </recommendedName>
</protein>
<dbReference type="KEGG" id="svp:Pan189_00020"/>
<dbReference type="RefSeq" id="WP_145361923.1">
    <property type="nucleotide sequence ID" value="NZ_CP036268.1"/>
</dbReference>
<comment type="similarity">
    <text evidence="2 10">Belongs to the beta sliding clamp family.</text>
</comment>
<evidence type="ECO:0000259" key="11">
    <source>
        <dbReference type="Pfam" id="PF00712"/>
    </source>
</evidence>
<dbReference type="InterPro" id="IPR022635">
    <property type="entry name" value="DNA_polIII_beta_C"/>
</dbReference>
<evidence type="ECO:0000256" key="5">
    <source>
        <dbReference type="ARBA" id="ARBA00022679"/>
    </source>
</evidence>
<feature type="domain" description="DNA polymerase III beta sliding clamp N-terminal" evidence="11">
    <location>
        <begin position="1"/>
        <end position="118"/>
    </location>
</feature>
<keyword evidence="5 10" id="KW-0808">Transferase</keyword>
<feature type="domain" description="DNA polymerase III beta sliding clamp central" evidence="12">
    <location>
        <begin position="130"/>
        <end position="246"/>
    </location>
</feature>
<dbReference type="InterPro" id="IPR046938">
    <property type="entry name" value="DNA_clamp_sf"/>
</dbReference>
<organism evidence="14 15">
    <name type="scientific">Stratiformator vulcanicus</name>
    <dbReference type="NCBI Taxonomy" id="2527980"/>
    <lineage>
        <taxon>Bacteria</taxon>
        <taxon>Pseudomonadati</taxon>
        <taxon>Planctomycetota</taxon>
        <taxon>Planctomycetia</taxon>
        <taxon>Planctomycetales</taxon>
        <taxon>Planctomycetaceae</taxon>
        <taxon>Stratiformator</taxon>
    </lineage>
</organism>
<dbReference type="Pfam" id="PF02768">
    <property type="entry name" value="DNA_pol3_beta_3"/>
    <property type="match status" value="1"/>
</dbReference>
<dbReference type="AlphaFoldDB" id="A0A517QVI3"/>
<dbReference type="GO" id="GO:0008408">
    <property type="term" value="F:3'-5' exonuclease activity"/>
    <property type="evidence" value="ECO:0007669"/>
    <property type="project" value="InterPro"/>
</dbReference>
<keyword evidence="6 10" id="KW-0548">Nucleotidyltransferase</keyword>
<dbReference type="InterPro" id="IPR022637">
    <property type="entry name" value="DNA_polIII_beta_cen"/>
</dbReference>
<keyword evidence="8 10" id="KW-0239">DNA-directed DNA polymerase</keyword>
<dbReference type="GO" id="GO:0005737">
    <property type="term" value="C:cytoplasm"/>
    <property type="evidence" value="ECO:0007669"/>
    <property type="project" value="UniProtKB-SubCell"/>
</dbReference>
<dbReference type="PIRSF" id="PIRSF000804">
    <property type="entry name" value="DNA_pol_III_b"/>
    <property type="match status" value="1"/>
</dbReference>
<keyword evidence="4 10" id="KW-0963">Cytoplasm</keyword>
<evidence type="ECO:0000256" key="4">
    <source>
        <dbReference type="ARBA" id="ARBA00022490"/>
    </source>
</evidence>
<evidence type="ECO:0000313" key="15">
    <source>
        <dbReference type="Proteomes" id="UP000317318"/>
    </source>
</evidence>
<evidence type="ECO:0000256" key="1">
    <source>
        <dbReference type="ARBA" id="ARBA00004496"/>
    </source>
</evidence>
<evidence type="ECO:0000256" key="6">
    <source>
        <dbReference type="ARBA" id="ARBA00022695"/>
    </source>
</evidence>
<proteinExistence type="inferred from homology"/>
<evidence type="ECO:0000259" key="13">
    <source>
        <dbReference type="Pfam" id="PF02768"/>
    </source>
</evidence>
<dbReference type="CDD" id="cd00140">
    <property type="entry name" value="beta_clamp"/>
    <property type="match status" value="1"/>
</dbReference>
<dbReference type="InterPro" id="IPR022634">
    <property type="entry name" value="DNA_polIII_beta_N"/>
</dbReference>
<reference evidence="14 15" key="1">
    <citation type="submission" date="2019-02" db="EMBL/GenBank/DDBJ databases">
        <title>Deep-cultivation of Planctomycetes and their phenomic and genomic characterization uncovers novel biology.</title>
        <authorList>
            <person name="Wiegand S."/>
            <person name="Jogler M."/>
            <person name="Boedeker C."/>
            <person name="Pinto D."/>
            <person name="Vollmers J."/>
            <person name="Rivas-Marin E."/>
            <person name="Kohn T."/>
            <person name="Peeters S.H."/>
            <person name="Heuer A."/>
            <person name="Rast P."/>
            <person name="Oberbeckmann S."/>
            <person name="Bunk B."/>
            <person name="Jeske O."/>
            <person name="Meyerdierks A."/>
            <person name="Storesund J.E."/>
            <person name="Kallscheuer N."/>
            <person name="Luecker S."/>
            <person name="Lage O.M."/>
            <person name="Pohl T."/>
            <person name="Merkel B.J."/>
            <person name="Hornburger P."/>
            <person name="Mueller R.-W."/>
            <person name="Bruemmer F."/>
            <person name="Labrenz M."/>
            <person name="Spormann A.M."/>
            <person name="Op den Camp H."/>
            <person name="Overmann J."/>
            <person name="Amann R."/>
            <person name="Jetten M.S.M."/>
            <person name="Mascher T."/>
            <person name="Medema M.H."/>
            <person name="Devos D.P."/>
            <person name="Kaster A.-K."/>
            <person name="Ovreas L."/>
            <person name="Rohde M."/>
            <person name="Galperin M.Y."/>
            <person name="Jogler C."/>
        </authorList>
    </citation>
    <scope>NUCLEOTIDE SEQUENCE [LARGE SCALE GENOMIC DNA]</scope>
    <source>
        <strain evidence="14 15">Pan189</strain>
    </source>
</reference>
<evidence type="ECO:0000256" key="8">
    <source>
        <dbReference type="ARBA" id="ARBA00022932"/>
    </source>
</evidence>
<dbReference type="SUPFAM" id="SSF55979">
    <property type="entry name" value="DNA clamp"/>
    <property type="match status" value="3"/>
</dbReference>
<dbReference type="Proteomes" id="UP000317318">
    <property type="component" value="Chromosome"/>
</dbReference>
<dbReference type="GO" id="GO:0009360">
    <property type="term" value="C:DNA polymerase III complex"/>
    <property type="evidence" value="ECO:0007669"/>
    <property type="project" value="InterPro"/>
</dbReference>
<name>A0A517QVI3_9PLAN</name>
<dbReference type="Gene3D" id="3.70.10.10">
    <property type="match status" value="1"/>
</dbReference>
<keyword evidence="9" id="KW-0238">DNA-binding</keyword>
<gene>
    <name evidence="14" type="primary">dnaN_1</name>
    <name evidence="14" type="ORF">Pan189_00020</name>
</gene>
<dbReference type="Gene3D" id="3.10.150.10">
    <property type="entry name" value="DNA Polymerase III, subunit A, domain 2"/>
    <property type="match status" value="1"/>
</dbReference>
<dbReference type="Pfam" id="PF02767">
    <property type="entry name" value="DNA_pol3_beta_2"/>
    <property type="match status" value="1"/>
</dbReference>
<dbReference type="GO" id="GO:0003887">
    <property type="term" value="F:DNA-directed DNA polymerase activity"/>
    <property type="evidence" value="ECO:0007669"/>
    <property type="project" value="UniProtKB-UniRule"/>
</dbReference>
<evidence type="ECO:0000259" key="12">
    <source>
        <dbReference type="Pfam" id="PF02767"/>
    </source>
</evidence>
<dbReference type="NCBIfam" id="TIGR00663">
    <property type="entry name" value="dnan"/>
    <property type="match status" value="1"/>
</dbReference>
<dbReference type="PANTHER" id="PTHR30478">
    <property type="entry name" value="DNA POLYMERASE III SUBUNIT BETA"/>
    <property type="match status" value="1"/>
</dbReference>